<comment type="subcellular location">
    <subcellularLocation>
        <location evidence="10">Cytoplasm</location>
    </subcellularLocation>
    <subcellularLocation>
        <location evidence="10">Golgi apparatus membrane</location>
        <topology evidence="10">Peripheral membrane protein</topology>
        <orientation evidence="10">Cytoplasmic side</orientation>
    </subcellularLocation>
    <subcellularLocation>
        <location evidence="10">Cytoplasmic vesicle</location>
        <location evidence="10">COPI-coated vesicle membrane</location>
        <topology evidence="10">Peripheral membrane protein</topology>
        <orientation evidence="10">Cytoplasmic side</orientation>
    </subcellularLocation>
    <subcellularLocation>
        <location evidence="1">Cytoplasmic vesicle membrane</location>
    </subcellularLocation>
    <subcellularLocation>
        <location evidence="9">Endomembrane system</location>
        <topology evidence="9">Peripheral membrane protein</topology>
        <orientation evidence="9">Cytoplasmic side</orientation>
    </subcellularLocation>
    <subcellularLocation>
        <location evidence="2">Golgi apparatus</location>
    </subcellularLocation>
</comment>
<dbReference type="InterPro" id="IPR039652">
    <property type="entry name" value="Coatomer_zeta"/>
</dbReference>
<evidence type="ECO:0000256" key="8">
    <source>
        <dbReference type="ARBA" id="ARBA00023329"/>
    </source>
</evidence>
<keyword evidence="4 10" id="KW-0813">Transport</keyword>
<name>A0A2T9YZC6_9FUNG</name>
<dbReference type="GO" id="GO:0030126">
    <property type="term" value="C:COPI vesicle coat"/>
    <property type="evidence" value="ECO:0007669"/>
    <property type="project" value="UniProtKB-UniRule"/>
</dbReference>
<dbReference type="PANTHER" id="PTHR11043:SF0">
    <property type="entry name" value="COATOMER SUBUNIT ZETA"/>
    <property type="match status" value="1"/>
</dbReference>
<comment type="function">
    <text evidence="10">The zeta subunit may be involved in regulating the coat assembly and, hence, the rate of biosynthetic protein transport due to its association-dissociation properties with the coatomer complex.</text>
</comment>
<keyword evidence="10" id="KW-0931">ER-Golgi transport</keyword>
<keyword evidence="6 10" id="KW-0333">Golgi apparatus</keyword>
<accession>A0A2T9YZC6</accession>
<dbReference type="AlphaFoldDB" id="A0A2T9YZC6"/>
<dbReference type="OrthoDB" id="10249988at2759"/>
<dbReference type="EMBL" id="MBFT01000101">
    <property type="protein sequence ID" value="PVU97646.1"/>
    <property type="molecule type" value="Genomic_DNA"/>
</dbReference>
<dbReference type="GO" id="GO:0006891">
    <property type="term" value="P:intra-Golgi vesicle-mediated transport"/>
    <property type="evidence" value="ECO:0007669"/>
    <property type="project" value="TreeGrafter"/>
</dbReference>
<comment type="similarity">
    <text evidence="3 10">Belongs to the adaptor complexes small subunit family.</text>
</comment>
<keyword evidence="10" id="KW-0963">Cytoplasm</keyword>
<comment type="caution">
    <text evidence="11">The sequence shown here is derived from an EMBL/GenBank/DDBJ whole genome shotgun (WGS) entry which is preliminary data.</text>
</comment>
<dbReference type="PANTHER" id="PTHR11043">
    <property type="entry name" value="ZETA-COAT PROTEIN"/>
    <property type="match status" value="1"/>
</dbReference>
<evidence type="ECO:0000313" key="11">
    <source>
        <dbReference type="EMBL" id="PVU97646.1"/>
    </source>
</evidence>
<dbReference type="InterPro" id="IPR011012">
    <property type="entry name" value="Longin-like_dom_sf"/>
</dbReference>
<gene>
    <name evidence="11" type="ORF">BB559_001943</name>
</gene>
<evidence type="ECO:0000256" key="1">
    <source>
        <dbReference type="ARBA" id="ARBA00004156"/>
    </source>
</evidence>
<proteinExistence type="inferred from homology"/>
<keyword evidence="12" id="KW-1185">Reference proteome</keyword>
<dbReference type="Gene3D" id="3.30.450.60">
    <property type="match status" value="1"/>
</dbReference>
<reference evidence="11 12" key="1">
    <citation type="journal article" date="2018" name="MBio">
        <title>Comparative Genomics Reveals the Core Gene Toolbox for the Fungus-Insect Symbiosis.</title>
        <authorList>
            <person name="Wang Y."/>
            <person name="Stata M."/>
            <person name="Wang W."/>
            <person name="Stajich J.E."/>
            <person name="White M.M."/>
            <person name="Moncalvo J.M."/>
        </authorList>
    </citation>
    <scope>NUCLEOTIDE SEQUENCE [LARGE SCALE GENOMIC DNA]</scope>
    <source>
        <strain evidence="11 12">AUS-77-4</strain>
    </source>
</reference>
<evidence type="ECO:0000256" key="9">
    <source>
        <dbReference type="ARBA" id="ARBA00029433"/>
    </source>
</evidence>
<protein>
    <recommendedName>
        <fullName evidence="10">Coatomer subunit zeta</fullName>
    </recommendedName>
</protein>
<organism evidence="11 12">
    <name type="scientific">Furculomyces boomerangus</name>
    <dbReference type="NCBI Taxonomy" id="61424"/>
    <lineage>
        <taxon>Eukaryota</taxon>
        <taxon>Fungi</taxon>
        <taxon>Fungi incertae sedis</taxon>
        <taxon>Zoopagomycota</taxon>
        <taxon>Kickxellomycotina</taxon>
        <taxon>Harpellomycetes</taxon>
        <taxon>Harpellales</taxon>
        <taxon>Harpellaceae</taxon>
        <taxon>Furculomyces</taxon>
    </lineage>
</organism>
<evidence type="ECO:0000313" key="12">
    <source>
        <dbReference type="Proteomes" id="UP000245699"/>
    </source>
</evidence>
<evidence type="ECO:0000256" key="3">
    <source>
        <dbReference type="ARBA" id="ARBA00006972"/>
    </source>
</evidence>
<dbReference type="STRING" id="61424.A0A2T9YZC6"/>
<keyword evidence="5 10" id="KW-0653">Protein transport</keyword>
<evidence type="ECO:0000256" key="2">
    <source>
        <dbReference type="ARBA" id="ARBA00004555"/>
    </source>
</evidence>
<keyword evidence="7 10" id="KW-0472">Membrane</keyword>
<evidence type="ECO:0000256" key="4">
    <source>
        <dbReference type="ARBA" id="ARBA00022448"/>
    </source>
</evidence>
<dbReference type="GO" id="GO:0000139">
    <property type="term" value="C:Golgi membrane"/>
    <property type="evidence" value="ECO:0007669"/>
    <property type="project" value="UniProtKB-SubCell"/>
</dbReference>
<evidence type="ECO:0000256" key="7">
    <source>
        <dbReference type="ARBA" id="ARBA00023136"/>
    </source>
</evidence>
<dbReference type="SUPFAM" id="SSF64356">
    <property type="entry name" value="SNARE-like"/>
    <property type="match status" value="1"/>
</dbReference>
<dbReference type="GO" id="GO:0006890">
    <property type="term" value="P:retrograde vesicle-mediated transport, Golgi to endoplasmic reticulum"/>
    <property type="evidence" value="ECO:0007669"/>
    <property type="project" value="UniProtKB-UniRule"/>
</dbReference>
<evidence type="ECO:0000256" key="10">
    <source>
        <dbReference type="RuleBase" id="RU366053"/>
    </source>
</evidence>
<sequence length="80" mass="9073">MLLRQNVDKRSILDGLDLVLLALDETIDDGIALETDPEIITSRVSRRGEDSVDMNLATLNEKTLLEAYKQAKERFNLSLR</sequence>
<comment type="subunit">
    <text evidence="10">Oligomeric complex that consists of at least the alpha, beta, beta', gamma, delta, epsilon and zeta subunits.</text>
</comment>
<dbReference type="GO" id="GO:0006886">
    <property type="term" value="P:intracellular protein transport"/>
    <property type="evidence" value="ECO:0007669"/>
    <property type="project" value="TreeGrafter"/>
</dbReference>
<evidence type="ECO:0000256" key="6">
    <source>
        <dbReference type="ARBA" id="ARBA00023034"/>
    </source>
</evidence>
<keyword evidence="8 10" id="KW-0968">Cytoplasmic vesicle</keyword>
<evidence type="ECO:0000256" key="5">
    <source>
        <dbReference type="ARBA" id="ARBA00022927"/>
    </source>
</evidence>
<dbReference type="Proteomes" id="UP000245699">
    <property type="component" value="Unassembled WGS sequence"/>
</dbReference>